<dbReference type="RefSeq" id="XP_034244891.1">
    <property type="nucleotide sequence ID" value="XM_034389000.1"/>
</dbReference>
<evidence type="ECO:0000256" key="3">
    <source>
        <dbReference type="ARBA" id="ARBA00022777"/>
    </source>
</evidence>
<organism evidence="6">
    <name type="scientific">Thrips palmi</name>
    <name type="common">Melon thrips</name>
    <dbReference type="NCBI Taxonomy" id="161013"/>
    <lineage>
        <taxon>Eukaryota</taxon>
        <taxon>Metazoa</taxon>
        <taxon>Ecdysozoa</taxon>
        <taxon>Arthropoda</taxon>
        <taxon>Hexapoda</taxon>
        <taxon>Insecta</taxon>
        <taxon>Pterygota</taxon>
        <taxon>Neoptera</taxon>
        <taxon>Paraneoptera</taxon>
        <taxon>Thysanoptera</taxon>
        <taxon>Terebrantia</taxon>
        <taxon>Thripoidea</taxon>
        <taxon>Thripidae</taxon>
        <taxon>Thrips</taxon>
    </lineage>
</organism>
<comment type="similarity">
    <text evidence="4">Belongs to the adenylate kinase family.</text>
</comment>
<dbReference type="HAMAP" id="MF_00235">
    <property type="entry name" value="Adenylate_kinase_Adk"/>
    <property type="match status" value="1"/>
</dbReference>
<dbReference type="GO" id="GO:0005524">
    <property type="term" value="F:ATP binding"/>
    <property type="evidence" value="ECO:0007669"/>
    <property type="project" value="InterPro"/>
</dbReference>
<dbReference type="InterPro" id="IPR000850">
    <property type="entry name" value="Adenylat/UMP-CMP_kin"/>
</dbReference>
<protein>
    <submittedName>
        <fullName evidence="6">Adenylate kinase isoenzyme 1-like isoform X1</fullName>
    </submittedName>
</protein>
<dbReference type="Proteomes" id="UP000515158">
    <property type="component" value="Unplaced"/>
</dbReference>
<dbReference type="GO" id="GO:0019205">
    <property type="term" value="F:nucleobase-containing compound kinase activity"/>
    <property type="evidence" value="ECO:0007669"/>
    <property type="project" value="InterPro"/>
</dbReference>
<keyword evidence="3 4" id="KW-0418">Kinase</keyword>
<dbReference type="KEGG" id="tpal:117647296"/>
<dbReference type="OrthoDB" id="442176at2759"/>
<accession>A0A6P8Z509</accession>
<evidence type="ECO:0000256" key="4">
    <source>
        <dbReference type="RuleBase" id="RU003330"/>
    </source>
</evidence>
<dbReference type="FunCoup" id="A0A6P8Z509">
    <property type="interactions" value="273"/>
</dbReference>
<dbReference type="CDD" id="cd01428">
    <property type="entry name" value="ADK"/>
    <property type="match status" value="1"/>
</dbReference>
<dbReference type="PRINTS" id="PR00094">
    <property type="entry name" value="ADENYLTKNASE"/>
</dbReference>
<dbReference type="GeneID" id="117647296"/>
<dbReference type="SUPFAM" id="SSF52540">
    <property type="entry name" value="P-loop containing nucleoside triphosphate hydrolases"/>
    <property type="match status" value="1"/>
</dbReference>
<dbReference type="Pfam" id="PF00406">
    <property type="entry name" value="ADK"/>
    <property type="match status" value="1"/>
</dbReference>
<proteinExistence type="inferred from homology"/>
<keyword evidence="2" id="KW-0547">Nucleotide-binding</keyword>
<dbReference type="GO" id="GO:0006139">
    <property type="term" value="P:nucleobase-containing compound metabolic process"/>
    <property type="evidence" value="ECO:0007669"/>
    <property type="project" value="InterPro"/>
</dbReference>
<sequence>MLRLEARVVSVSVSADATKSAMTDGRDGGPGGLYDFHFHSRFPDGVRLHLELCLHREARREHRALGALGGVGPCLETLHSCQQDEVPRLNLDMTPFKDAKLPIIWVLGGPGSGKGTQCVKIVEKFGYTHISSGDLLRAEVASGSDLGKSCEAIMKSGSLVPTGVIMDLMKKAILEAVPTSKGYLIDGLPRELGQAKIFEEEISTCALVLNFEVTDETLKARLLERGKASGRVDDQNLDTILARIETFHNISEPVIKQYASLCKTINAERPVDEVFADVETVLKALA</sequence>
<evidence type="ECO:0000256" key="1">
    <source>
        <dbReference type="ARBA" id="ARBA00022679"/>
    </source>
</evidence>
<gene>
    <name evidence="6" type="primary">LOC117647296</name>
</gene>
<keyword evidence="5" id="KW-1185">Reference proteome</keyword>
<reference evidence="6" key="1">
    <citation type="submission" date="2025-08" db="UniProtKB">
        <authorList>
            <consortium name="RefSeq"/>
        </authorList>
    </citation>
    <scope>IDENTIFICATION</scope>
    <source>
        <tissue evidence="6">Total insect</tissue>
    </source>
</reference>
<name>A0A6P8Z509_THRPL</name>
<dbReference type="InterPro" id="IPR027417">
    <property type="entry name" value="P-loop_NTPase"/>
</dbReference>
<dbReference type="AlphaFoldDB" id="A0A6P8Z509"/>
<dbReference type="Gene3D" id="3.40.50.300">
    <property type="entry name" value="P-loop containing nucleotide triphosphate hydrolases"/>
    <property type="match status" value="1"/>
</dbReference>
<evidence type="ECO:0000313" key="6">
    <source>
        <dbReference type="RefSeq" id="XP_034244891.1"/>
    </source>
</evidence>
<evidence type="ECO:0000256" key="2">
    <source>
        <dbReference type="ARBA" id="ARBA00022741"/>
    </source>
</evidence>
<dbReference type="InParanoid" id="A0A6P8Z509"/>
<evidence type="ECO:0000313" key="5">
    <source>
        <dbReference type="Proteomes" id="UP000515158"/>
    </source>
</evidence>
<dbReference type="PANTHER" id="PTHR23359">
    <property type="entry name" value="NUCLEOTIDE KINASE"/>
    <property type="match status" value="1"/>
</dbReference>
<keyword evidence="1 4" id="KW-0808">Transferase</keyword>